<keyword evidence="2" id="KW-0808">Transferase</keyword>
<dbReference type="EMBL" id="JACNYK010000008">
    <property type="protein sequence ID" value="MBD1427773.1"/>
    <property type="molecule type" value="Genomic_DNA"/>
</dbReference>
<dbReference type="PANTHER" id="PTHR34136:SF1">
    <property type="entry name" value="UDP-N-ACETYL-D-MANNOSAMINURONIC ACID TRANSFERASE"/>
    <property type="match status" value="1"/>
</dbReference>
<accession>A0ABR7Y8Y2</accession>
<evidence type="ECO:0000313" key="3">
    <source>
        <dbReference type="EMBL" id="MBD1427773.1"/>
    </source>
</evidence>
<evidence type="ECO:0000256" key="2">
    <source>
        <dbReference type="ARBA" id="ARBA00022679"/>
    </source>
</evidence>
<proteinExistence type="predicted"/>
<dbReference type="Pfam" id="PF03808">
    <property type="entry name" value="Glyco_tran_WecG"/>
    <property type="match status" value="1"/>
</dbReference>
<dbReference type="InterPro" id="IPR004629">
    <property type="entry name" value="WecG_TagA_CpsF"/>
</dbReference>
<reference evidence="3 4" key="1">
    <citation type="submission" date="2020-08" db="EMBL/GenBank/DDBJ databases">
        <title>Sphingobacterium sp. DN00404 isolated from aquaculture water.</title>
        <authorList>
            <person name="Zhang M."/>
        </authorList>
    </citation>
    <scope>NUCLEOTIDE SEQUENCE [LARGE SCALE GENOMIC DNA]</scope>
    <source>
        <strain evidence="3 4">KCTC 32294</strain>
    </source>
</reference>
<protein>
    <submittedName>
        <fullName evidence="3">WecB/TagA/CpsF family glycosyltransferase</fullName>
    </submittedName>
</protein>
<dbReference type="CDD" id="cd06533">
    <property type="entry name" value="Glyco_transf_WecG_TagA"/>
    <property type="match status" value="1"/>
</dbReference>
<keyword evidence="4" id="KW-1185">Reference proteome</keyword>
<organism evidence="3 4">
    <name type="scientific">Sphingobacterium arenae</name>
    <dbReference type="NCBI Taxonomy" id="1280598"/>
    <lineage>
        <taxon>Bacteria</taxon>
        <taxon>Pseudomonadati</taxon>
        <taxon>Bacteroidota</taxon>
        <taxon>Sphingobacteriia</taxon>
        <taxon>Sphingobacteriales</taxon>
        <taxon>Sphingobacteriaceae</taxon>
        <taxon>Sphingobacterium</taxon>
    </lineage>
</organism>
<keyword evidence="1" id="KW-0328">Glycosyltransferase</keyword>
<name>A0ABR7Y8Y2_9SPHI</name>
<gene>
    <name evidence="3" type="ORF">H8B17_19510</name>
</gene>
<dbReference type="Proteomes" id="UP000606494">
    <property type="component" value="Unassembled WGS sequence"/>
</dbReference>
<dbReference type="NCBIfam" id="TIGR00696">
    <property type="entry name" value="wecG_tagA_cpsF"/>
    <property type="match status" value="1"/>
</dbReference>
<evidence type="ECO:0000256" key="1">
    <source>
        <dbReference type="ARBA" id="ARBA00022676"/>
    </source>
</evidence>
<sequence>MKDEKIASKISLFNIHLNNIKQDDLLRQLTDGIFITPNVDHIIKLQKDRLFYDIYQNADWIVCDSKIVQLGLKFLGKPVKEVIPGSSFFSAYCRHHKDNDQIRIFLLGAAEGIARKAQEEINKKVGRSMVVASHSPSFGFEKDEQECEEILSLINTSDATVLVVGVGAPKQEKWIYKYKDRLSSIKLFMALGATIDFEAGTLKRAPVWMQKMSLEWAYRLFKEPKRLWKRYMIDDLPFLGLILREKLKIYRNPFEENK</sequence>
<evidence type="ECO:0000313" key="4">
    <source>
        <dbReference type="Proteomes" id="UP000606494"/>
    </source>
</evidence>
<comment type="caution">
    <text evidence="3">The sequence shown here is derived from an EMBL/GenBank/DDBJ whole genome shotgun (WGS) entry which is preliminary data.</text>
</comment>
<dbReference type="RefSeq" id="WP_190310921.1">
    <property type="nucleotide sequence ID" value="NZ_JACNYK010000008.1"/>
</dbReference>
<dbReference type="PANTHER" id="PTHR34136">
    <property type="match status" value="1"/>
</dbReference>